<proteinExistence type="predicted"/>
<evidence type="ECO:0008006" key="2">
    <source>
        <dbReference type="Google" id="ProtNLM"/>
    </source>
</evidence>
<accession>Q02D89</accession>
<dbReference type="OrthoDB" id="246488at2"/>
<dbReference type="HOGENOM" id="CLU_057119_0_0_0"/>
<dbReference type="STRING" id="234267.Acid_2730"/>
<dbReference type="eggNOG" id="ENOG502ZCER">
    <property type="taxonomic scope" value="Bacteria"/>
</dbReference>
<sequence>MFALLFWAAIQFQGGVFRVSGWDAPAEAPAAGWQSVLSVYAGASGVPPLLGQYSVEAGELVFRPRFPLSPGMHVRAVFQAPGAAEIEESFDVPAGPAVQATTRVAQVYPSASVLPANTLKFYIYFSAPMQRGDSWTHLRLLREDGTRVEYPFLELDQELWDRDNRRFTVLFDPGRIKRGLASREEAGPALEPGHTYTFVVDRAWRDGRGAPLAQEYRKTFRVAADDRTPPDPRRWRITPPRAGTRDPLVLTFPKPLDYALLQHEIEIGGMRGEVSVAREEKEWRFIPDTPWSSHEYRIAVRTTLEDIAGNHVNRPFDVDTFDPITTSVASEVMTLKMRPR</sequence>
<dbReference type="AlphaFoldDB" id="Q02D89"/>
<evidence type="ECO:0000313" key="1">
    <source>
        <dbReference type="EMBL" id="ABJ83719.1"/>
    </source>
</evidence>
<protein>
    <recommendedName>
        <fullName evidence="2">SbsA Ig-like domain-containing protein</fullName>
    </recommendedName>
</protein>
<reference evidence="1" key="1">
    <citation type="submission" date="2006-10" db="EMBL/GenBank/DDBJ databases">
        <title>Complete sequence of Solibacter usitatus Ellin6076.</title>
        <authorList>
            <consortium name="US DOE Joint Genome Institute"/>
            <person name="Copeland A."/>
            <person name="Lucas S."/>
            <person name="Lapidus A."/>
            <person name="Barry K."/>
            <person name="Detter J.C."/>
            <person name="Glavina del Rio T."/>
            <person name="Hammon N."/>
            <person name="Israni S."/>
            <person name="Dalin E."/>
            <person name="Tice H."/>
            <person name="Pitluck S."/>
            <person name="Thompson L.S."/>
            <person name="Brettin T."/>
            <person name="Bruce D."/>
            <person name="Han C."/>
            <person name="Tapia R."/>
            <person name="Gilna P."/>
            <person name="Schmutz J."/>
            <person name="Larimer F."/>
            <person name="Land M."/>
            <person name="Hauser L."/>
            <person name="Kyrpides N."/>
            <person name="Mikhailova N."/>
            <person name="Janssen P.H."/>
            <person name="Kuske C.R."/>
            <person name="Richardson P."/>
        </authorList>
    </citation>
    <scope>NUCLEOTIDE SEQUENCE</scope>
    <source>
        <strain evidence="1">Ellin6076</strain>
    </source>
</reference>
<name>Q02D89_SOLUE</name>
<dbReference type="EMBL" id="CP000473">
    <property type="protein sequence ID" value="ABJ83719.1"/>
    <property type="molecule type" value="Genomic_DNA"/>
</dbReference>
<organism evidence="1">
    <name type="scientific">Solibacter usitatus (strain Ellin6076)</name>
    <dbReference type="NCBI Taxonomy" id="234267"/>
    <lineage>
        <taxon>Bacteria</taxon>
        <taxon>Pseudomonadati</taxon>
        <taxon>Acidobacteriota</taxon>
        <taxon>Terriglobia</taxon>
        <taxon>Bryobacterales</taxon>
        <taxon>Solibacteraceae</taxon>
        <taxon>Candidatus Solibacter</taxon>
    </lineage>
</organism>
<dbReference type="KEGG" id="sus:Acid_2730"/>
<gene>
    <name evidence="1" type="ordered locus">Acid_2730</name>
</gene>
<dbReference type="InParanoid" id="Q02D89"/>